<dbReference type="Proteomes" id="UP000219252">
    <property type="component" value="Unassembled WGS sequence"/>
</dbReference>
<dbReference type="EMBL" id="OBQC01000002">
    <property type="protein sequence ID" value="SOC36002.1"/>
    <property type="molecule type" value="Genomic_DNA"/>
</dbReference>
<name>A0A285U2E5_9BACL</name>
<keyword evidence="1" id="KW-1133">Transmembrane helix</keyword>
<dbReference type="OrthoDB" id="2454296at2"/>
<protein>
    <recommendedName>
        <fullName evidence="4">Acyl-phosphate glycerol 3-phosphate acyltransferase</fullName>
    </recommendedName>
</protein>
<evidence type="ECO:0000313" key="3">
    <source>
        <dbReference type="Proteomes" id="UP000219252"/>
    </source>
</evidence>
<evidence type="ECO:0000313" key="2">
    <source>
        <dbReference type="EMBL" id="SOC36002.1"/>
    </source>
</evidence>
<evidence type="ECO:0000256" key="1">
    <source>
        <dbReference type="SAM" id="Phobius"/>
    </source>
</evidence>
<organism evidence="2 3">
    <name type="scientific">Ureibacillus acetophenoni</name>
    <dbReference type="NCBI Taxonomy" id="614649"/>
    <lineage>
        <taxon>Bacteria</taxon>
        <taxon>Bacillati</taxon>
        <taxon>Bacillota</taxon>
        <taxon>Bacilli</taxon>
        <taxon>Bacillales</taxon>
        <taxon>Caryophanaceae</taxon>
        <taxon>Ureibacillus</taxon>
    </lineage>
</organism>
<keyword evidence="3" id="KW-1185">Reference proteome</keyword>
<sequence>MNNETKINPALLRLLVIFPNVLSYFLLFGLIIYIATNFKGLQAAGALNIWLIITAVLAPMAIYTTYSIVKRIKAGTL</sequence>
<feature type="transmembrane region" description="Helical" evidence="1">
    <location>
        <begin position="47"/>
        <end position="69"/>
    </location>
</feature>
<feature type="transmembrane region" description="Helical" evidence="1">
    <location>
        <begin position="12"/>
        <end position="35"/>
    </location>
</feature>
<accession>A0A285U2E5</accession>
<keyword evidence="1" id="KW-0812">Transmembrane</keyword>
<gene>
    <name evidence="2" type="ORF">SAMN05877842_10251</name>
</gene>
<proteinExistence type="predicted"/>
<reference evidence="3" key="1">
    <citation type="submission" date="2017-08" db="EMBL/GenBank/DDBJ databases">
        <authorList>
            <person name="Varghese N."/>
            <person name="Submissions S."/>
        </authorList>
    </citation>
    <scope>NUCLEOTIDE SEQUENCE [LARGE SCALE GENOMIC DNA]</scope>
    <source>
        <strain evidence="3">JC23</strain>
    </source>
</reference>
<dbReference type="RefSeq" id="WP_097148145.1">
    <property type="nucleotide sequence ID" value="NZ_OBQC01000002.1"/>
</dbReference>
<dbReference type="AlphaFoldDB" id="A0A285U2E5"/>
<evidence type="ECO:0008006" key="4">
    <source>
        <dbReference type="Google" id="ProtNLM"/>
    </source>
</evidence>
<keyword evidence="1" id="KW-0472">Membrane</keyword>